<dbReference type="InterPro" id="IPR021251">
    <property type="entry name" value="DUF2793"/>
</dbReference>
<dbReference type="OrthoDB" id="564699at2"/>
<sequence length="167" mass="17196">MAEERTDRHALPLLQAGQAQKELTHNEALVMLDLLAMAAATGIAEVPPAAPSPGDCWIVGPAAGGPWAGAANMLAGWTESGWRFAAPTPGMRVWLTSDDCEAAWRDGAWVVGETRTRRLVIGGEQVAGPRQPAIAAPSGGATVDVEARASLTAILAALTAHGLVATD</sequence>
<protein>
    <recommendedName>
        <fullName evidence="3">DUF2793 domain-containing protein</fullName>
    </recommendedName>
</protein>
<comment type="caution">
    <text evidence="1">The sequence shown here is derived from an EMBL/GenBank/DDBJ whole genome shotgun (WGS) entry which is preliminary data.</text>
</comment>
<evidence type="ECO:0000313" key="1">
    <source>
        <dbReference type="EMBL" id="PCD01970.1"/>
    </source>
</evidence>
<dbReference type="RefSeq" id="WP_096343348.1">
    <property type="nucleotide sequence ID" value="NZ_NWMW01000002.1"/>
</dbReference>
<dbReference type="AlphaFoldDB" id="A0A2A4B1M3"/>
<organism evidence="1 2">
    <name type="scientific">Sphingomonas spermidinifaciens</name>
    <dbReference type="NCBI Taxonomy" id="1141889"/>
    <lineage>
        <taxon>Bacteria</taxon>
        <taxon>Pseudomonadati</taxon>
        <taxon>Pseudomonadota</taxon>
        <taxon>Alphaproteobacteria</taxon>
        <taxon>Sphingomonadales</taxon>
        <taxon>Sphingomonadaceae</taxon>
        <taxon>Sphingomonas</taxon>
    </lineage>
</organism>
<accession>A0A2A4B1M3</accession>
<dbReference type="Pfam" id="PF10983">
    <property type="entry name" value="DUF2793"/>
    <property type="match status" value="1"/>
</dbReference>
<reference evidence="1 2" key="1">
    <citation type="submission" date="2017-09" db="EMBL/GenBank/DDBJ databases">
        <title>Sphingomonas spermidinifaciens 9NM-10, whole genome shotgun sequence.</title>
        <authorList>
            <person name="Feng G."/>
            <person name="Zhu H."/>
        </authorList>
    </citation>
    <scope>NUCLEOTIDE SEQUENCE [LARGE SCALE GENOMIC DNA]</scope>
    <source>
        <strain evidence="1 2">9NM-10</strain>
    </source>
</reference>
<proteinExistence type="predicted"/>
<name>A0A2A4B1M3_9SPHN</name>
<dbReference type="EMBL" id="NWMW01000002">
    <property type="protein sequence ID" value="PCD01970.1"/>
    <property type="molecule type" value="Genomic_DNA"/>
</dbReference>
<evidence type="ECO:0000313" key="2">
    <source>
        <dbReference type="Proteomes" id="UP000218366"/>
    </source>
</evidence>
<gene>
    <name evidence="1" type="ORF">COC42_10755</name>
</gene>
<keyword evidence="2" id="KW-1185">Reference proteome</keyword>
<dbReference type="Proteomes" id="UP000218366">
    <property type="component" value="Unassembled WGS sequence"/>
</dbReference>
<evidence type="ECO:0008006" key="3">
    <source>
        <dbReference type="Google" id="ProtNLM"/>
    </source>
</evidence>